<keyword evidence="7 8" id="KW-0133">Cell shape</keyword>
<evidence type="ECO:0000259" key="9">
    <source>
        <dbReference type="Pfam" id="PF02875"/>
    </source>
</evidence>
<comment type="pathway">
    <text evidence="2 7 8">Cell wall biogenesis; peptidoglycan biosynthesis.</text>
</comment>
<keyword evidence="7 8" id="KW-0132">Cell division</keyword>
<keyword evidence="5 7" id="KW-0547">Nucleotide-binding</keyword>
<evidence type="ECO:0000256" key="6">
    <source>
        <dbReference type="ARBA" id="ARBA00022840"/>
    </source>
</evidence>
<feature type="binding site" evidence="7">
    <location>
        <begin position="111"/>
        <end position="117"/>
    </location>
    <ligand>
        <name>ATP</name>
        <dbReference type="ChEBI" id="CHEBI:30616"/>
    </ligand>
</feature>
<keyword evidence="12" id="KW-1185">Reference proteome</keyword>
<keyword evidence="4 7" id="KW-0436">Ligase</keyword>
<dbReference type="InterPro" id="IPR036615">
    <property type="entry name" value="Mur_ligase_C_dom_sf"/>
</dbReference>
<organism evidence="11 12">
    <name type="scientific">Neptunicella marina</name>
    <dbReference type="NCBI Taxonomy" id="2125989"/>
    <lineage>
        <taxon>Bacteria</taxon>
        <taxon>Pseudomonadati</taxon>
        <taxon>Pseudomonadota</taxon>
        <taxon>Gammaproteobacteria</taxon>
        <taxon>Alteromonadales</taxon>
        <taxon>Alteromonadaceae</taxon>
        <taxon>Neptunicella</taxon>
    </lineage>
</organism>
<dbReference type="SUPFAM" id="SSF53623">
    <property type="entry name" value="MurD-like peptide ligases, catalytic domain"/>
    <property type="match status" value="1"/>
</dbReference>
<dbReference type="GO" id="GO:0008360">
    <property type="term" value="P:regulation of cell shape"/>
    <property type="evidence" value="ECO:0007669"/>
    <property type="project" value="UniProtKB-KW"/>
</dbReference>
<dbReference type="EC" id="6.3.2.9" evidence="7 8"/>
<dbReference type="PANTHER" id="PTHR43692">
    <property type="entry name" value="UDP-N-ACETYLMURAMOYLALANINE--D-GLUTAMATE LIGASE"/>
    <property type="match status" value="1"/>
</dbReference>
<name>A0A8J6ITG9_9ALTE</name>
<dbReference type="GO" id="GO:0009252">
    <property type="term" value="P:peptidoglycan biosynthetic process"/>
    <property type="evidence" value="ECO:0007669"/>
    <property type="project" value="UniProtKB-UniRule"/>
</dbReference>
<evidence type="ECO:0000259" key="10">
    <source>
        <dbReference type="Pfam" id="PF08245"/>
    </source>
</evidence>
<dbReference type="InterPro" id="IPR005762">
    <property type="entry name" value="MurD"/>
</dbReference>
<dbReference type="Gene3D" id="3.90.190.20">
    <property type="entry name" value="Mur ligase, C-terminal domain"/>
    <property type="match status" value="1"/>
</dbReference>
<dbReference type="GO" id="GO:0008764">
    <property type="term" value="F:UDP-N-acetylmuramoylalanine-D-glutamate ligase activity"/>
    <property type="evidence" value="ECO:0007669"/>
    <property type="project" value="UniProtKB-UniRule"/>
</dbReference>
<dbReference type="Gene3D" id="3.40.50.720">
    <property type="entry name" value="NAD(P)-binding Rossmann-like Domain"/>
    <property type="match status" value="1"/>
</dbReference>
<dbReference type="GO" id="GO:0005737">
    <property type="term" value="C:cytoplasm"/>
    <property type="evidence" value="ECO:0007669"/>
    <property type="project" value="UniProtKB-SubCell"/>
</dbReference>
<proteinExistence type="inferred from homology"/>
<dbReference type="SUPFAM" id="SSF51984">
    <property type="entry name" value="MurCD N-terminal domain"/>
    <property type="match status" value="1"/>
</dbReference>
<sequence>MSMQLAGKNIAVIGLGQTGLSAIAFLKAHHANVSAFDTRAGYQAVVPAGVVVRTGELDAGLLTQADMIVLSPGVALSTPAIAAAKNAGVPVLGDVEIFAQFNHVPVLAITGSNGKSTVTMLVAHMLEKAGKRVLTGGNIGVPVLDLLGKPADCIVLELSSFQLETTYSLQKLAATVLNVSDDHMDRYAGFDDYRDTKRSIYNLSQHCIVNRDDPATDCAQAENSLSFGLSASKTGFGFDQATNTILLEGKPWLEMQKASLAGMHNVLNIQAAAALASCTGAEHFALQAACTDFNGLPHRCERVSDKFGAQWINDSKATNVGATIAAIEGLRPQVAARLILIAGGDGKGADFTPLKSVFSSVDRLITLGRDGDKIAACYANPEPVSSLEQAVQLAAKDIQPGDMVLLSPACASLDMFKNYAERGQRFALAVEAL</sequence>
<dbReference type="Pfam" id="PF08245">
    <property type="entry name" value="Mur_ligase_M"/>
    <property type="match status" value="1"/>
</dbReference>
<evidence type="ECO:0000256" key="4">
    <source>
        <dbReference type="ARBA" id="ARBA00022598"/>
    </source>
</evidence>
<dbReference type="Proteomes" id="UP000601768">
    <property type="component" value="Unassembled WGS sequence"/>
</dbReference>
<dbReference type="AlphaFoldDB" id="A0A8J6ITG9"/>
<comment type="similarity">
    <text evidence="7">Belongs to the MurCDEF family.</text>
</comment>
<evidence type="ECO:0000256" key="1">
    <source>
        <dbReference type="ARBA" id="ARBA00004496"/>
    </source>
</evidence>
<comment type="catalytic activity">
    <reaction evidence="7 8">
        <text>UDP-N-acetyl-alpha-D-muramoyl-L-alanine + D-glutamate + ATP = UDP-N-acetyl-alpha-D-muramoyl-L-alanyl-D-glutamate + ADP + phosphate + H(+)</text>
        <dbReference type="Rhea" id="RHEA:16429"/>
        <dbReference type="ChEBI" id="CHEBI:15378"/>
        <dbReference type="ChEBI" id="CHEBI:29986"/>
        <dbReference type="ChEBI" id="CHEBI:30616"/>
        <dbReference type="ChEBI" id="CHEBI:43474"/>
        <dbReference type="ChEBI" id="CHEBI:83898"/>
        <dbReference type="ChEBI" id="CHEBI:83900"/>
        <dbReference type="ChEBI" id="CHEBI:456216"/>
        <dbReference type="EC" id="6.3.2.9"/>
    </reaction>
</comment>
<evidence type="ECO:0000256" key="7">
    <source>
        <dbReference type="HAMAP-Rule" id="MF_00639"/>
    </source>
</evidence>
<dbReference type="InterPro" id="IPR036565">
    <property type="entry name" value="Mur-like_cat_sf"/>
</dbReference>
<dbReference type="GO" id="GO:0071555">
    <property type="term" value="P:cell wall organization"/>
    <property type="evidence" value="ECO:0007669"/>
    <property type="project" value="UniProtKB-KW"/>
</dbReference>
<accession>A0A8J6ITG9</accession>
<dbReference type="Pfam" id="PF21799">
    <property type="entry name" value="MurD-like_N"/>
    <property type="match status" value="1"/>
</dbReference>
<keyword evidence="6 7" id="KW-0067">ATP-binding</keyword>
<dbReference type="GO" id="GO:0005524">
    <property type="term" value="F:ATP binding"/>
    <property type="evidence" value="ECO:0007669"/>
    <property type="project" value="UniProtKB-UniRule"/>
</dbReference>
<dbReference type="Pfam" id="PF02875">
    <property type="entry name" value="Mur_ligase_C"/>
    <property type="match status" value="1"/>
</dbReference>
<reference evidence="11" key="2">
    <citation type="submission" date="2020-08" db="EMBL/GenBank/DDBJ databases">
        <authorList>
            <person name="Lai Q."/>
        </authorList>
    </citation>
    <scope>NUCLEOTIDE SEQUENCE</scope>
    <source>
        <strain evidence="11">S27-2</strain>
    </source>
</reference>
<keyword evidence="7 8" id="KW-0131">Cell cycle</keyword>
<keyword evidence="7 8" id="KW-0961">Cell wall biogenesis/degradation</keyword>
<keyword evidence="3 7" id="KW-0963">Cytoplasm</keyword>
<dbReference type="PANTHER" id="PTHR43692:SF1">
    <property type="entry name" value="UDP-N-ACETYLMURAMOYLALANINE--D-GLUTAMATE LIGASE"/>
    <property type="match status" value="1"/>
</dbReference>
<reference evidence="11" key="1">
    <citation type="journal article" date="2018" name="Int. J. Syst. Evol. Microbiol.">
        <title>Neptunicella marina gen. nov., sp. nov., isolated from surface seawater.</title>
        <authorList>
            <person name="Liu X."/>
            <person name="Lai Q."/>
            <person name="Du Y."/>
            <person name="Zhang X."/>
            <person name="Liu Z."/>
            <person name="Sun F."/>
            <person name="Shao Z."/>
        </authorList>
    </citation>
    <scope>NUCLEOTIDE SEQUENCE</scope>
    <source>
        <strain evidence="11">S27-2</strain>
    </source>
</reference>
<evidence type="ECO:0000256" key="8">
    <source>
        <dbReference type="RuleBase" id="RU003664"/>
    </source>
</evidence>
<dbReference type="EMBL" id="JACNEP010000003">
    <property type="protein sequence ID" value="MBC3765296.1"/>
    <property type="molecule type" value="Genomic_DNA"/>
</dbReference>
<dbReference type="Gene3D" id="3.40.1190.10">
    <property type="entry name" value="Mur-like, catalytic domain"/>
    <property type="match status" value="1"/>
</dbReference>
<protein>
    <recommendedName>
        <fullName evidence="7 8">UDP-N-acetylmuramoylalanine--D-glutamate ligase</fullName>
        <ecNumber evidence="7 8">6.3.2.9</ecNumber>
    </recommendedName>
    <alternativeName>
        <fullName evidence="7">D-glutamic acid-adding enzyme</fullName>
    </alternativeName>
    <alternativeName>
        <fullName evidence="7">UDP-N-acetylmuramoyl-L-alanyl-D-glutamate synthetase</fullName>
    </alternativeName>
</protein>
<dbReference type="NCBIfam" id="TIGR01087">
    <property type="entry name" value="murD"/>
    <property type="match status" value="1"/>
</dbReference>
<evidence type="ECO:0000256" key="2">
    <source>
        <dbReference type="ARBA" id="ARBA00004752"/>
    </source>
</evidence>
<dbReference type="SUPFAM" id="SSF53244">
    <property type="entry name" value="MurD-like peptide ligases, peptide-binding domain"/>
    <property type="match status" value="1"/>
</dbReference>
<feature type="domain" description="Mur ligase central" evidence="10">
    <location>
        <begin position="109"/>
        <end position="276"/>
    </location>
</feature>
<comment type="subcellular location">
    <subcellularLocation>
        <location evidence="1 7 8">Cytoplasm</location>
    </subcellularLocation>
</comment>
<dbReference type="HAMAP" id="MF_00639">
    <property type="entry name" value="MurD"/>
    <property type="match status" value="1"/>
</dbReference>
<evidence type="ECO:0000256" key="3">
    <source>
        <dbReference type="ARBA" id="ARBA00022490"/>
    </source>
</evidence>
<gene>
    <name evidence="7 11" type="primary">murD</name>
    <name evidence="11" type="ORF">H8B19_05375</name>
</gene>
<evidence type="ECO:0000256" key="5">
    <source>
        <dbReference type="ARBA" id="ARBA00022741"/>
    </source>
</evidence>
<evidence type="ECO:0000313" key="12">
    <source>
        <dbReference type="Proteomes" id="UP000601768"/>
    </source>
</evidence>
<dbReference type="RefSeq" id="WP_186505771.1">
    <property type="nucleotide sequence ID" value="NZ_JACNEP010000003.1"/>
</dbReference>
<keyword evidence="7 8" id="KW-0573">Peptidoglycan synthesis</keyword>
<dbReference type="InterPro" id="IPR013221">
    <property type="entry name" value="Mur_ligase_cen"/>
</dbReference>
<evidence type="ECO:0000313" key="11">
    <source>
        <dbReference type="EMBL" id="MBC3765296.1"/>
    </source>
</evidence>
<comment type="function">
    <text evidence="7 8">Cell wall formation. Catalyzes the addition of glutamate to the nucleotide precursor UDP-N-acetylmuramoyl-L-alanine (UMA).</text>
</comment>
<feature type="domain" description="Mur ligase C-terminal" evidence="9">
    <location>
        <begin position="298"/>
        <end position="410"/>
    </location>
</feature>
<dbReference type="UniPathway" id="UPA00219"/>
<dbReference type="InterPro" id="IPR004101">
    <property type="entry name" value="Mur_ligase_C"/>
</dbReference>
<dbReference type="GO" id="GO:0051301">
    <property type="term" value="P:cell division"/>
    <property type="evidence" value="ECO:0007669"/>
    <property type="project" value="UniProtKB-KW"/>
</dbReference>
<comment type="caution">
    <text evidence="11">The sequence shown here is derived from an EMBL/GenBank/DDBJ whole genome shotgun (WGS) entry which is preliminary data.</text>
</comment>